<dbReference type="OrthoDB" id="5464673at2"/>
<protein>
    <recommendedName>
        <fullName evidence="3">WG repeat-containing protein</fullName>
    </recommendedName>
</protein>
<gene>
    <name evidence="1" type="ORF">IX38_09605</name>
</gene>
<proteinExistence type="predicted"/>
<dbReference type="eggNOG" id="COG5263">
    <property type="taxonomic scope" value="Bacteria"/>
</dbReference>
<dbReference type="PANTHER" id="PTHR37841">
    <property type="entry name" value="GLR2918 PROTEIN"/>
    <property type="match status" value="1"/>
</dbReference>
<evidence type="ECO:0000313" key="1">
    <source>
        <dbReference type="EMBL" id="KFF07660.1"/>
    </source>
</evidence>
<accession>A0A085ZT96</accession>
<name>A0A085ZT96_9FLAO</name>
<dbReference type="AlphaFoldDB" id="A0A085ZT96"/>
<keyword evidence="2" id="KW-1185">Reference proteome</keyword>
<evidence type="ECO:0000313" key="2">
    <source>
        <dbReference type="Proteomes" id="UP000028703"/>
    </source>
</evidence>
<dbReference type="EMBL" id="JPRO01000006">
    <property type="protein sequence ID" value="KFF07660.1"/>
    <property type="molecule type" value="Genomic_DNA"/>
</dbReference>
<comment type="caution">
    <text evidence="1">The sequence shown here is derived from an EMBL/GenBank/DDBJ whole genome shotgun (WGS) entry which is preliminary data.</text>
</comment>
<dbReference type="Pfam" id="PF14903">
    <property type="entry name" value="WG_beta_rep"/>
    <property type="match status" value="3"/>
</dbReference>
<sequence length="259" mass="29091">MILAYFVYLYLTKQIKMKILLLSCMTIALVSCQSKNKEEGNAPNITTAETAKTAQKEVNDYGKQVKGHYDKKEDAWISEDPFYESVYFNGSDFESVRRLVDNEDEPNMGLIDKQGKIVVATKYEGISIGFTNGFCQVGLGHNWGIVDDKGKEILPPIYSDIQAEKDGIFRISKDNKYGFADKTGKILVPPTYESVSYAGEGLFFFMKAPAQWGVKNFKEEVIVQPEFTNTGEFVNGKTVVQKKDGQDYVVYANGNVVKK</sequence>
<dbReference type="PANTHER" id="PTHR37841:SF1">
    <property type="entry name" value="DUF3298 DOMAIN-CONTAINING PROTEIN"/>
    <property type="match status" value="1"/>
</dbReference>
<reference evidence="1 2" key="1">
    <citation type="submission" date="2014-07" db="EMBL/GenBank/DDBJ databases">
        <title>Genome of Chryseobacterium luteum DSM 18605.</title>
        <authorList>
            <person name="Stropko S.J."/>
            <person name="Pipes S.E."/>
            <person name="Newman J.D."/>
        </authorList>
    </citation>
    <scope>NUCLEOTIDE SEQUENCE [LARGE SCALE GENOMIC DNA]</scope>
    <source>
        <strain evidence="1 2">DSM 18605</strain>
    </source>
</reference>
<organism evidence="1 2">
    <name type="scientific">Chryseobacterium luteum</name>
    <dbReference type="NCBI Taxonomy" id="421531"/>
    <lineage>
        <taxon>Bacteria</taxon>
        <taxon>Pseudomonadati</taxon>
        <taxon>Bacteroidota</taxon>
        <taxon>Flavobacteriia</taxon>
        <taxon>Flavobacteriales</taxon>
        <taxon>Weeksellaceae</taxon>
        <taxon>Chryseobacterium group</taxon>
        <taxon>Chryseobacterium</taxon>
    </lineage>
</organism>
<dbReference type="STRING" id="421531.IX38_09605"/>
<evidence type="ECO:0008006" key="3">
    <source>
        <dbReference type="Google" id="ProtNLM"/>
    </source>
</evidence>
<dbReference type="InterPro" id="IPR032774">
    <property type="entry name" value="WG_beta_rep"/>
</dbReference>
<dbReference type="Proteomes" id="UP000028703">
    <property type="component" value="Unassembled WGS sequence"/>
</dbReference>